<evidence type="ECO:0000256" key="6">
    <source>
        <dbReference type="ARBA" id="ARBA00023004"/>
    </source>
</evidence>
<dbReference type="SMART" id="SM01060">
    <property type="entry name" value="Catalase"/>
    <property type="match status" value="1"/>
</dbReference>
<dbReference type="InterPro" id="IPR011614">
    <property type="entry name" value="Catalase_core"/>
</dbReference>
<dbReference type="InterPro" id="IPR024708">
    <property type="entry name" value="Catalase_AS"/>
</dbReference>
<dbReference type="InterPro" id="IPR002226">
    <property type="entry name" value="Catalase_haem_BS"/>
</dbReference>
<evidence type="ECO:0000256" key="3">
    <source>
        <dbReference type="ARBA" id="ARBA00022617"/>
    </source>
</evidence>
<dbReference type="OrthoDB" id="6880011at2759"/>
<feature type="active site" evidence="9">
    <location>
        <position position="92"/>
    </location>
</feature>
<feature type="domain" description="Catalase core" evidence="14">
    <location>
        <begin position="45"/>
        <end position="429"/>
    </location>
</feature>
<evidence type="ECO:0000256" key="9">
    <source>
        <dbReference type="PIRSR" id="PIRSR038928-1"/>
    </source>
</evidence>
<evidence type="ECO:0000256" key="12">
    <source>
        <dbReference type="RuleBase" id="RU004142"/>
    </source>
</evidence>
<dbReference type="PANTHER" id="PTHR11465:SF9">
    <property type="entry name" value="CATALASE"/>
    <property type="match status" value="1"/>
</dbReference>
<accession>A0A166WR97</accession>
<dbReference type="Pfam" id="PF00199">
    <property type="entry name" value="Catalase"/>
    <property type="match status" value="1"/>
</dbReference>
<organism evidence="15 16">
    <name type="scientific">Athelia psychrophila</name>
    <dbReference type="NCBI Taxonomy" id="1759441"/>
    <lineage>
        <taxon>Eukaryota</taxon>
        <taxon>Fungi</taxon>
        <taxon>Dikarya</taxon>
        <taxon>Basidiomycota</taxon>
        <taxon>Agaricomycotina</taxon>
        <taxon>Agaricomycetes</taxon>
        <taxon>Agaricomycetidae</taxon>
        <taxon>Atheliales</taxon>
        <taxon>Atheliaceae</taxon>
        <taxon>Athelia</taxon>
    </lineage>
</organism>
<protein>
    <recommendedName>
        <fullName evidence="11">Catalase</fullName>
        <ecNumber evidence="11">1.11.1.6</ecNumber>
    </recommendedName>
</protein>
<keyword evidence="7 11" id="KW-0376">Hydrogen peroxide</keyword>
<dbReference type="Pfam" id="PF06628">
    <property type="entry name" value="Catalase-rel"/>
    <property type="match status" value="1"/>
</dbReference>
<feature type="active site" evidence="9">
    <location>
        <position position="166"/>
    </location>
</feature>
<evidence type="ECO:0000256" key="4">
    <source>
        <dbReference type="ARBA" id="ARBA00022723"/>
    </source>
</evidence>
<dbReference type="InterPro" id="IPR024711">
    <property type="entry name" value="Catalase_clade1/3"/>
</dbReference>
<gene>
    <name evidence="15" type="ORF">FIBSPDRAFT_772917</name>
</gene>
<dbReference type="EMBL" id="KV417481">
    <property type="protein sequence ID" value="KZP34022.1"/>
    <property type="molecule type" value="Genomic_DNA"/>
</dbReference>
<dbReference type="PROSITE" id="PS00438">
    <property type="entry name" value="CATALASE_2"/>
    <property type="match status" value="1"/>
</dbReference>
<evidence type="ECO:0000259" key="14">
    <source>
        <dbReference type="SMART" id="SM01060"/>
    </source>
</evidence>
<dbReference type="GO" id="GO:0042744">
    <property type="term" value="P:hydrogen peroxide catabolic process"/>
    <property type="evidence" value="ECO:0007669"/>
    <property type="project" value="UniProtKB-KW"/>
</dbReference>
<name>A0A166WR97_9AGAM</name>
<evidence type="ECO:0000256" key="1">
    <source>
        <dbReference type="ARBA" id="ARBA00005329"/>
    </source>
</evidence>
<dbReference type="FunFam" id="2.40.180.10:FF:000001">
    <property type="entry name" value="Catalase"/>
    <property type="match status" value="1"/>
</dbReference>
<keyword evidence="16" id="KW-1185">Reference proteome</keyword>
<feature type="binding site" description="axial binding residue" evidence="10">
    <location>
        <position position="376"/>
    </location>
    <ligand>
        <name>heme</name>
        <dbReference type="ChEBI" id="CHEBI:30413"/>
    </ligand>
    <ligandPart>
        <name>Fe</name>
        <dbReference type="ChEBI" id="CHEBI:18248"/>
    </ligandPart>
</feature>
<dbReference type="InterPro" id="IPR010582">
    <property type="entry name" value="Catalase_immune_responsive"/>
</dbReference>
<dbReference type="PROSITE" id="PS00437">
    <property type="entry name" value="CATALASE_1"/>
    <property type="match status" value="1"/>
</dbReference>
<dbReference type="Gene3D" id="2.40.180.10">
    <property type="entry name" value="Catalase core domain"/>
    <property type="match status" value="1"/>
</dbReference>
<dbReference type="SUPFAM" id="SSF56634">
    <property type="entry name" value="Heme-dependent catalase-like"/>
    <property type="match status" value="1"/>
</dbReference>
<dbReference type="PANTHER" id="PTHR11465">
    <property type="entry name" value="CATALASE"/>
    <property type="match status" value="1"/>
</dbReference>
<keyword evidence="3 10" id="KW-0349">Heme</keyword>
<keyword evidence="13" id="KW-0732">Signal</keyword>
<dbReference type="GO" id="GO:0005777">
    <property type="term" value="C:peroxisome"/>
    <property type="evidence" value="ECO:0007669"/>
    <property type="project" value="TreeGrafter"/>
</dbReference>
<evidence type="ECO:0000256" key="5">
    <source>
        <dbReference type="ARBA" id="ARBA00023002"/>
    </source>
</evidence>
<reference evidence="15 16" key="1">
    <citation type="journal article" date="2016" name="Mol. Biol. Evol.">
        <title>Comparative Genomics of Early-Diverging Mushroom-Forming Fungi Provides Insights into the Origins of Lignocellulose Decay Capabilities.</title>
        <authorList>
            <person name="Nagy L.G."/>
            <person name="Riley R."/>
            <person name="Tritt A."/>
            <person name="Adam C."/>
            <person name="Daum C."/>
            <person name="Floudas D."/>
            <person name="Sun H."/>
            <person name="Yadav J.S."/>
            <person name="Pangilinan J."/>
            <person name="Larsson K.H."/>
            <person name="Matsuura K."/>
            <person name="Barry K."/>
            <person name="Labutti K."/>
            <person name="Kuo R."/>
            <person name="Ohm R.A."/>
            <person name="Bhattacharya S.S."/>
            <person name="Shirouzu T."/>
            <person name="Yoshinaga Y."/>
            <person name="Martin F.M."/>
            <person name="Grigoriev I.V."/>
            <person name="Hibbett D.S."/>
        </authorList>
    </citation>
    <scope>NUCLEOTIDE SEQUENCE [LARGE SCALE GENOMIC DNA]</scope>
    <source>
        <strain evidence="15 16">CBS 109695</strain>
    </source>
</reference>
<comment type="catalytic activity">
    <reaction evidence="11">
        <text>2 H2O2 = O2 + 2 H2O</text>
        <dbReference type="Rhea" id="RHEA:20309"/>
        <dbReference type="ChEBI" id="CHEBI:15377"/>
        <dbReference type="ChEBI" id="CHEBI:15379"/>
        <dbReference type="ChEBI" id="CHEBI:16240"/>
        <dbReference type="EC" id="1.11.1.6"/>
    </reaction>
</comment>
<evidence type="ECO:0000256" key="7">
    <source>
        <dbReference type="ARBA" id="ARBA00023324"/>
    </source>
</evidence>
<dbReference type="GO" id="GO:0004096">
    <property type="term" value="F:catalase activity"/>
    <property type="evidence" value="ECO:0007669"/>
    <property type="project" value="UniProtKB-EC"/>
</dbReference>
<dbReference type="GO" id="GO:0020037">
    <property type="term" value="F:heme binding"/>
    <property type="evidence" value="ECO:0007669"/>
    <property type="project" value="InterPro"/>
</dbReference>
<keyword evidence="6 10" id="KW-0408">Iron</keyword>
<sequence>MLSSSFAIFVLTAHAVAANYTFDLFQGVNLQDDTASKAPSDLYYTTGGGVEYAQPYEAQRVSETGPLLTQDFHLTESLAHFHRERIPERVVHAKGAGAHGYFETTTDVGKKYSMADVFQRVGEKTPLSMRFSAVGGEEGSADVVRDPRGFAIKLRTKKGIWDWVWNNTPVFFIRDPAKFPNFIHTQKRNPQTHLKDKDMYWDYLSSNPESLYQVMRLFSDLGTPYGFRHMNGWSGHTYRLVQDDDSWHYVKFSAYTNQGVKNHTNAEANFLAGTNPDFGTQDLFEAIEAKNYPSWTVYVQAITPEAAKTFKWNVLDLTKDWSDEDVPREEVGKIVLTQNPNNYFAEIEQLAFAPGHMVAGCEPSEDPVLQARLFAYPDAQRYRLGVNYQTIPVNCPFAPVANFQRDGAGVHDDNQGSRPNYPSTQAKLNLPKRPYQDANHTIWTGGAVRYLSEVSEIDFAWPKIFWGNLTTHDQENFIGNVVGHLGLVTSDEIKKRQLALFSKVDKTLGQRLAQGMNITL</sequence>
<keyword evidence="5 11" id="KW-0560">Oxidoreductase</keyword>
<feature type="chain" id="PRO_5007881978" description="Catalase" evidence="13">
    <location>
        <begin position="19"/>
        <end position="520"/>
    </location>
</feature>
<dbReference type="STRING" id="436010.A0A166WR97"/>
<comment type="cofactor">
    <cofactor evidence="10">
        <name>heme</name>
        <dbReference type="ChEBI" id="CHEBI:30413"/>
    </cofactor>
</comment>
<proteinExistence type="inferred from homology"/>
<evidence type="ECO:0000313" key="15">
    <source>
        <dbReference type="EMBL" id="KZP34022.1"/>
    </source>
</evidence>
<dbReference type="PROSITE" id="PS51402">
    <property type="entry name" value="CATALASE_3"/>
    <property type="match status" value="1"/>
</dbReference>
<dbReference type="Proteomes" id="UP000076532">
    <property type="component" value="Unassembled WGS sequence"/>
</dbReference>
<evidence type="ECO:0000256" key="11">
    <source>
        <dbReference type="RuleBase" id="RU000498"/>
    </source>
</evidence>
<dbReference type="GO" id="GO:0046872">
    <property type="term" value="F:metal ion binding"/>
    <property type="evidence" value="ECO:0007669"/>
    <property type="project" value="UniProtKB-KW"/>
</dbReference>
<dbReference type="PIRSF" id="PIRSF038928">
    <property type="entry name" value="Catalase_clade1-3"/>
    <property type="match status" value="1"/>
</dbReference>
<evidence type="ECO:0000313" key="16">
    <source>
        <dbReference type="Proteomes" id="UP000076532"/>
    </source>
</evidence>
<comment type="function">
    <text evidence="8 12">Catalyzes the degradation of hydrogen peroxide (H(2)O(2)) generated by peroxisomal oxidases to water and oxygen, thereby protecting cells from the toxic effects of hydrogen peroxide.</text>
</comment>
<keyword evidence="2 11" id="KW-0575">Peroxidase</keyword>
<dbReference type="InterPro" id="IPR018028">
    <property type="entry name" value="Catalase"/>
</dbReference>
<evidence type="ECO:0000256" key="13">
    <source>
        <dbReference type="SAM" id="SignalP"/>
    </source>
</evidence>
<dbReference type="GO" id="GO:0042542">
    <property type="term" value="P:response to hydrogen peroxide"/>
    <property type="evidence" value="ECO:0007669"/>
    <property type="project" value="TreeGrafter"/>
</dbReference>
<dbReference type="PRINTS" id="PR00067">
    <property type="entry name" value="CATALASE"/>
</dbReference>
<dbReference type="EC" id="1.11.1.6" evidence="11"/>
<evidence type="ECO:0000256" key="10">
    <source>
        <dbReference type="PIRSR" id="PIRSR038928-2"/>
    </source>
</evidence>
<evidence type="ECO:0000256" key="2">
    <source>
        <dbReference type="ARBA" id="ARBA00022559"/>
    </source>
</evidence>
<keyword evidence="4 10" id="KW-0479">Metal-binding</keyword>
<dbReference type="AlphaFoldDB" id="A0A166WR97"/>
<feature type="signal peptide" evidence="13">
    <location>
        <begin position="1"/>
        <end position="18"/>
    </location>
</feature>
<evidence type="ECO:0000256" key="8">
    <source>
        <dbReference type="ARBA" id="ARBA00044729"/>
    </source>
</evidence>
<dbReference type="GO" id="GO:0005739">
    <property type="term" value="C:mitochondrion"/>
    <property type="evidence" value="ECO:0007669"/>
    <property type="project" value="TreeGrafter"/>
</dbReference>
<comment type="similarity">
    <text evidence="1 11">Belongs to the catalase family.</text>
</comment>
<dbReference type="InterPro" id="IPR020835">
    <property type="entry name" value="Catalase_sf"/>
</dbReference>